<evidence type="ECO:0000256" key="1">
    <source>
        <dbReference type="SAM" id="MobiDB-lite"/>
    </source>
</evidence>
<name>V4C681_LOTGI</name>
<organism evidence="3 4">
    <name type="scientific">Lottia gigantea</name>
    <name type="common">Giant owl limpet</name>
    <dbReference type="NCBI Taxonomy" id="225164"/>
    <lineage>
        <taxon>Eukaryota</taxon>
        <taxon>Metazoa</taxon>
        <taxon>Spiralia</taxon>
        <taxon>Lophotrochozoa</taxon>
        <taxon>Mollusca</taxon>
        <taxon>Gastropoda</taxon>
        <taxon>Patellogastropoda</taxon>
        <taxon>Lottioidea</taxon>
        <taxon>Lottiidae</taxon>
        <taxon>Lottia</taxon>
    </lineage>
</organism>
<protein>
    <submittedName>
        <fullName evidence="3">Uncharacterized protein</fullName>
    </submittedName>
</protein>
<evidence type="ECO:0000313" key="4">
    <source>
        <dbReference type="Proteomes" id="UP000030746"/>
    </source>
</evidence>
<feature type="region of interest" description="Disordered" evidence="1">
    <location>
        <begin position="37"/>
        <end position="90"/>
    </location>
</feature>
<dbReference type="GeneID" id="20250992"/>
<dbReference type="KEGG" id="lgi:LOTGIDRAFT_239179"/>
<evidence type="ECO:0000256" key="2">
    <source>
        <dbReference type="SAM" id="SignalP"/>
    </source>
</evidence>
<dbReference type="Proteomes" id="UP000030746">
    <property type="component" value="Unassembled WGS sequence"/>
</dbReference>
<proteinExistence type="predicted"/>
<reference evidence="3 4" key="1">
    <citation type="journal article" date="2013" name="Nature">
        <title>Insights into bilaterian evolution from three spiralian genomes.</title>
        <authorList>
            <person name="Simakov O."/>
            <person name="Marletaz F."/>
            <person name="Cho S.J."/>
            <person name="Edsinger-Gonzales E."/>
            <person name="Havlak P."/>
            <person name="Hellsten U."/>
            <person name="Kuo D.H."/>
            <person name="Larsson T."/>
            <person name="Lv J."/>
            <person name="Arendt D."/>
            <person name="Savage R."/>
            <person name="Osoegawa K."/>
            <person name="de Jong P."/>
            <person name="Grimwood J."/>
            <person name="Chapman J.A."/>
            <person name="Shapiro H."/>
            <person name="Aerts A."/>
            <person name="Otillar R.P."/>
            <person name="Terry A.Y."/>
            <person name="Boore J.L."/>
            <person name="Grigoriev I.V."/>
            <person name="Lindberg D.R."/>
            <person name="Seaver E.C."/>
            <person name="Weisblat D.A."/>
            <person name="Putnam N.H."/>
            <person name="Rokhsar D.S."/>
        </authorList>
    </citation>
    <scope>NUCLEOTIDE SEQUENCE [LARGE SCALE GENOMIC DNA]</scope>
</reference>
<dbReference type="HOGENOM" id="CLU_1338912_0_0_1"/>
<accession>V4C681</accession>
<feature type="compositionally biased region" description="Low complexity" evidence="1">
    <location>
        <begin position="37"/>
        <end position="89"/>
    </location>
</feature>
<dbReference type="CTD" id="20250992"/>
<dbReference type="RefSeq" id="XP_009052164.1">
    <property type="nucleotide sequence ID" value="XM_009053916.1"/>
</dbReference>
<keyword evidence="4" id="KW-1185">Reference proteome</keyword>
<keyword evidence="2" id="KW-0732">Signal</keyword>
<gene>
    <name evidence="3" type="ORF">LOTGIDRAFT_239179</name>
</gene>
<evidence type="ECO:0000313" key="3">
    <source>
        <dbReference type="EMBL" id="ESO97144.1"/>
    </source>
</evidence>
<dbReference type="EMBL" id="KB201324">
    <property type="protein sequence ID" value="ESO97144.1"/>
    <property type="molecule type" value="Genomic_DNA"/>
</dbReference>
<dbReference type="AlphaFoldDB" id="V4C681"/>
<sequence>MDLICYTLVLILTGNGVLSQTTTESIITTADLTATTASSDITTQSPSITDETTLSADSTATTASSDITTQAPASVTGSTTASSESTTASRNLVVSTEAQGIQNEASTRGPFFNQPVYTVPTAAPPRAQQPAPVYYTYPYTQQYQQVYQPQQGYNNIPYYYQPAPKPVQYYQPTSFYQQRSYYRQPSYQQSNNLFNMFYMMMFDLF</sequence>
<feature type="signal peptide" evidence="2">
    <location>
        <begin position="1"/>
        <end position="19"/>
    </location>
</feature>
<feature type="chain" id="PRO_5004717327" evidence="2">
    <location>
        <begin position="20"/>
        <end position="205"/>
    </location>
</feature>